<evidence type="ECO:0000256" key="7">
    <source>
        <dbReference type="PROSITE-ProRule" id="PRU00267"/>
    </source>
</evidence>
<feature type="DNA-binding region" description="HMG box" evidence="7">
    <location>
        <begin position="983"/>
        <end position="1051"/>
    </location>
</feature>
<keyword evidence="6 7" id="KW-0539">Nucleus</keyword>
<evidence type="ECO:0000313" key="11">
    <source>
        <dbReference type="Proteomes" id="UP001372834"/>
    </source>
</evidence>
<feature type="compositionally biased region" description="Low complexity" evidence="8">
    <location>
        <begin position="394"/>
        <end position="430"/>
    </location>
</feature>
<proteinExistence type="predicted"/>
<dbReference type="InterPro" id="IPR032147">
    <property type="entry name" value="Cic_dom"/>
</dbReference>
<feature type="region of interest" description="Disordered" evidence="8">
    <location>
        <begin position="1677"/>
        <end position="1707"/>
    </location>
</feature>
<keyword evidence="1" id="KW-0678">Repressor</keyword>
<dbReference type="FunFam" id="1.10.30.10:FF:000010">
    <property type="entry name" value="Capicua transcriptional repressor b"/>
    <property type="match status" value="1"/>
</dbReference>
<dbReference type="Proteomes" id="UP001372834">
    <property type="component" value="Unassembled WGS sequence"/>
</dbReference>
<gene>
    <name evidence="10" type="ORF">RUM43_010707</name>
</gene>
<feature type="region of interest" description="Disordered" evidence="8">
    <location>
        <begin position="1055"/>
        <end position="1140"/>
    </location>
</feature>
<dbReference type="InterPro" id="IPR052412">
    <property type="entry name" value="CC-Dev_Transcription_Reg"/>
</dbReference>
<dbReference type="InterPro" id="IPR009071">
    <property type="entry name" value="HMG_box_dom"/>
</dbReference>
<dbReference type="InterPro" id="IPR058606">
    <property type="entry name" value="HTH_Cic_C"/>
</dbReference>
<feature type="compositionally biased region" description="Polar residues" evidence="8">
    <location>
        <begin position="1357"/>
        <end position="1374"/>
    </location>
</feature>
<dbReference type="Pfam" id="PF00505">
    <property type="entry name" value="HMG_box"/>
    <property type="match status" value="1"/>
</dbReference>
<dbReference type="InterPro" id="IPR058607">
    <property type="entry name" value="HMG-box_Cic-like"/>
</dbReference>
<evidence type="ECO:0000256" key="3">
    <source>
        <dbReference type="ARBA" id="ARBA00023015"/>
    </source>
</evidence>
<keyword evidence="2" id="KW-0597">Phosphoprotein</keyword>
<feature type="region of interest" description="Disordered" evidence="8">
    <location>
        <begin position="390"/>
        <end position="450"/>
    </location>
</feature>
<name>A0AAN8S879_POLSC</name>
<evidence type="ECO:0000259" key="9">
    <source>
        <dbReference type="PROSITE" id="PS50118"/>
    </source>
</evidence>
<dbReference type="PANTHER" id="PTHR13059:SF13">
    <property type="entry name" value="PROTEIN CAPICUA HOMOLOG"/>
    <property type="match status" value="1"/>
</dbReference>
<evidence type="ECO:0000256" key="5">
    <source>
        <dbReference type="ARBA" id="ARBA00023163"/>
    </source>
</evidence>
<feature type="compositionally biased region" description="Polar residues" evidence="8">
    <location>
        <begin position="1697"/>
        <end position="1707"/>
    </location>
</feature>
<evidence type="ECO:0000256" key="4">
    <source>
        <dbReference type="ARBA" id="ARBA00023125"/>
    </source>
</evidence>
<feature type="compositionally biased region" description="Polar residues" evidence="8">
    <location>
        <begin position="23"/>
        <end position="41"/>
    </location>
</feature>
<keyword evidence="4 7" id="KW-0238">DNA-binding</keyword>
<evidence type="ECO:0000256" key="2">
    <source>
        <dbReference type="ARBA" id="ARBA00022553"/>
    </source>
</evidence>
<dbReference type="SUPFAM" id="SSF47095">
    <property type="entry name" value="HMG-box"/>
    <property type="match status" value="1"/>
</dbReference>
<dbReference type="GO" id="GO:0000977">
    <property type="term" value="F:RNA polymerase II transcription regulatory region sequence-specific DNA binding"/>
    <property type="evidence" value="ECO:0007669"/>
    <property type="project" value="TreeGrafter"/>
</dbReference>
<feature type="region of interest" description="Disordered" evidence="8">
    <location>
        <begin position="23"/>
        <end position="52"/>
    </location>
</feature>
<dbReference type="GO" id="GO:0000981">
    <property type="term" value="F:DNA-binding transcription factor activity, RNA polymerase II-specific"/>
    <property type="evidence" value="ECO:0007669"/>
    <property type="project" value="TreeGrafter"/>
</dbReference>
<feature type="region of interest" description="Disordered" evidence="8">
    <location>
        <begin position="1357"/>
        <end position="1399"/>
    </location>
</feature>
<comment type="caution">
    <text evidence="10">The sequence shown here is derived from an EMBL/GenBank/DDBJ whole genome shotgun (WGS) entry which is preliminary data.</text>
</comment>
<dbReference type="PANTHER" id="PTHR13059">
    <property type="entry name" value="HMG-BOX TRANSCRIPTION FACTOR BBX"/>
    <property type="match status" value="1"/>
</dbReference>
<feature type="region of interest" description="Disordered" evidence="8">
    <location>
        <begin position="488"/>
        <end position="521"/>
    </location>
</feature>
<dbReference type="Pfam" id="PF25981">
    <property type="entry name" value="HTH_Cic_C"/>
    <property type="match status" value="1"/>
</dbReference>
<feature type="compositionally biased region" description="Polar residues" evidence="8">
    <location>
        <begin position="1087"/>
        <end position="1097"/>
    </location>
</feature>
<feature type="compositionally biased region" description="Basic and acidic residues" evidence="8">
    <location>
        <begin position="1115"/>
        <end position="1131"/>
    </location>
</feature>
<dbReference type="CDD" id="cd21990">
    <property type="entry name" value="HMG-box_CIC-like"/>
    <property type="match status" value="1"/>
</dbReference>
<reference evidence="10 11" key="1">
    <citation type="submission" date="2023-10" db="EMBL/GenBank/DDBJ databases">
        <title>Genomes of two closely related lineages of the louse Polyplax serrata with different host specificities.</title>
        <authorList>
            <person name="Martinu J."/>
            <person name="Tarabai H."/>
            <person name="Stefka J."/>
            <person name="Hypsa V."/>
        </authorList>
    </citation>
    <scope>NUCLEOTIDE SEQUENCE [LARGE SCALE GENOMIC DNA]</scope>
    <source>
        <strain evidence="10">HR10_N</strain>
    </source>
</reference>
<feature type="region of interest" description="Disordered" evidence="8">
    <location>
        <begin position="901"/>
        <end position="980"/>
    </location>
</feature>
<protein>
    <recommendedName>
        <fullName evidence="9">HMG box domain-containing protein</fullName>
    </recommendedName>
</protein>
<evidence type="ECO:0000256" key="8">
    <source>
        <dbReference type="SAM" id="MobiDB-lite"/>
    </source>
</evidence>
<dbReference type="Pfam" id="PF16090">
    <property type="entry name" value="DUF4819"/>
    <property type="match status" value="1"/>
</dbReference>
<feature type="region of interest" description="Disordered" evidence="8">
    <location>
        <begin position="542"/>
        <end position="562"/>
    </location>
</feature>
<dbReference type="InterPro" id="IPR036910">
    <property type="entry name" value="HMG_box_dom_sf"/>
</dbReference>
<accession>A0AAN8S879</accession>
<feature type="region of interest" description="Disordered" evidence="8">
    <location>
        <begin position="1546"/>
        <end position="1621"/>
    </location>
</feature>
<dbReference type="PROSITE" id="PS50118">
    <property type="entry name" value="HMG_BOX_2"/>
    <property type="match status" value="1"/>
</dbReference>
<feature type="compositionally biased region" description="Polar residues" evidence="8">
    <location>
        <begin position="542"/>
        <end position="561"/>
    </location>
</feature>
<dbReference type="SMART" id="SM00398">
    <property type="entry name" value="HMG"/>
    <property type="match status" value="1"/>
</dbReference>
<feature type="compositionally biased region" description="Low complexity" evidence="8">
    <location>
        <begin position="1685"/>
        <end position="1694"/>
    </location>
</feature>
<feature type="domain" description="HMG box" evidence="9">
    <location>
        <begin position="983"/>
        <end position="1051"/>
    </location>
</feature>
<organism evidence="10 11">
    <name type="scientific">Polyplax serrata</name>
    <name type="common">Common mouse louse</name>
    <dbReference type="NCBI Taxonomy" id="468196"/>
    <lineage>
        <taxon>Eukaryota</taxon>
        <taxon>Metazoa</taxon>
        <taxon>Ecdysozoa</taxon>
        <taxon>Arthropoda</taxon>
        <taxon>Hexapoda</taxon>
        <taxon>Insecta</taxon>
        <taxon>Pterygota</taxon>
        <taxon>Neoptera</taxon>
        <taxon>Paraneoptera</taxon>
        <taxon>Psocodea</taxon>
        <taxon>Troctomorpha</taxon>
        <taxon>Phthiraptera</taxon>
        <taxon>Anoplura</taxon>
        <taxon>Polyplacidae</taxon>
        <taxon>Polyplax</taxon>
    </lineage>
</organism>
<feature type="region of interest" description="Disordered" evidence="8">
    <location>
        <begin position="1159"/>
        <end position="1181"/>
    </location>
</feature>
<sequence length="1707" mass="186726">MSEGNIKASEEVRASIEMTENGSHKTCFTSYPCPRQQNGNEISRKEESPVVTAKTLPKKRKFDPSELEEMETTSTMNPAGRCKNELNLEPQDLTQNILRSQGVVMPPQSAAVDYSRCINVGASSQRSQTEDKSEDLQLRIEDTPQRRVISVPRNDSINLNEWCGHRVLAKRDKVYLPGVIKKADSSGDLWVKFDYCEGEVVMFTDVLGRGKFDVISDASPSVGQVALGNRVCVRVVANNSDAHTIFVEGYVCNILTSPVQFVVKIYSNSNEEHIVKRADLRLVQPPWFDELEGLGPPMVSPLNMNGRPFQQTSTPLQIHHVVPTLQSGDTGYFRSAATSPLHQMTTPISLHSNSTALSNCSNEDLRRRQYDDSCESEDELRREDILFTSDADGKLSGSSKRSSMQSRGSTSSLIEPRSTTPRSSATTPRSQAATPHKYKKGDVVSTPSGIRKKFNGKQWRRLCSKDGCTKESQRRGYCSRHLSLKGNSLRTGPANMPRNKGLGSMDGEETSRDSETSPNYGRMITQDETEVANMLVSLGSSRSATPAFSPTNQVSSPSPRQNVFMPITSPASQSLQGVVNRSNNLVSPNQQKWKTQTSPLPSQHFVGGSYQNVIRPELVRPGQVVMSQPSPNPQPTGMATSVIRISPSPSRTAAAPGTASQRVTWRVESPGVTSPPNNSSRTNVVATASHQQQGIILQKALTSANNSSIALDAKPRPVQESDQKVVRGQPQTNLAVMVPKPERGTLYLFPQQSGFHPEKKLLVIKSEDNKFPTIMVNHRVPNSTSSPASVVVDKASVQQGNKIGVQISPNLFENTRTETPKQINLKTSIQTTNTTTVLQTSNLIQPVIVHPTQLLPVLPISQQQSDQKELKNSGVLTINASQQLSAVYPWQTLLPLLPAVSPPSSTLSPPLSAPPDFKPSDEFDGVDGEALTAEEDDDVFEPEPTDVGFESTAANGKRRSQSLSSLHGKDLPNMQKGSGRERIRRPMNAFMIFSKRHRALVHQRHPNQDNRTVSKILGEWWYALGSEEKQKYHELATEVKEAHFKAHPEWKWCSKDRRKSSTSSVKEGRSKLGSCDEGTDGLGGEDAQNNEQSQSNGYPALKEDATDNSNTNVDVKFEAKQTKEQAERVDEVFSDDEQSSKKMVICEEPPLEIDLKCKEKVTDSDSESQSDVEPPLENSAFPQQRFSPVSQIKTNSGEITCRPKPIKARLPSAGIEQNSKFHHSPGDKPVSVLSYPYHSPVNPMGVSGFQPTGGAFKTMPMSPKVVKSEQITSPSLLKTTVPLSPQKVQCIVPLQSSGRLQNVYIQPTGFHIPISDGNGHGIGIQPTSFQIVGSKANKEPTTSSTVIVTKAQTVNHGTATSKTSGNSTLNQPSEASDGGFYSSSEKQVPNGKEEDKETAAVLARAKNDTKAAEYGGKEGNGNETETQNQAFVLAPTPAQLGKAPLQRRQSQAMTTTAGQTSACASQIAAETITVEEREDCEVPDTPGSLSGKKSFFKKNVEDGMDRVLETVNFEKKFSSLPEFKPEECQSPSAISVSSSPRVYTQNYRKKSQHRLSVGTEEDCDTEGTAASTPMSTNKLVGNTFFPPDFNLEAFRNDPSEGDGSSPRTPKTPGTAREGEKCHRRILEQRRQLVMQLFQEQGYFPSTQSTSAFQSIHADVFPTKSSLQLKIREVRQKVMAQGTSTPSALPSPLLSRNEPASTPASTSS</sequence>
<evidence type="ECO:0000313" key="10">
    <source>
        <dbReference type="EMBL" id="KAK6637033.1"/>
    </source>
</evidence>
<dbReference type="EMBL" id="JAWJWE010000004">
    <property type="protein sequence ID" value="KAK6637033.1"/>
    <property type="molecule type" value="Genomic_DNA"/>
</dbReference>
<dbReference type="GO" id="GO:0005634">
    <property type="term" value="C:nucleus"/>
    <property type="evidence" value="ECO:0007669"/>
    <property type="project" value="UniProtKB-UniRule"/>
</dbReference>
<feature type="compositionally biased region" description="Acidic residues" evidence="8">
    <location>
        <begin position="922"/>
        <end position="944"/>
    </location>
</feature>
<evidence type="ECO:0000256" key="1">
    <source>
        <dbReference type="ARBA" id="ARBA00022491"/>
    </source>
</evidence>
<keyword evidence="3" id="KW-0805">Transcription regulation</keyword>
<feature type="region of interest" description="Disordered" evidence="8">
    <location>
        <begin position="63"/>
        <end position="82"/>
    </location>
</feature>
<dbReference type="Gene3D" id="1.10.30.10">
    <property type="entry name" value="High mobility group box domain"/>
    <property type="match status" value="1"/>
</dbReference>
<keyword evidence="5" id="KW-0804">Transcription</keyword>
<evidence type="ECO:0000256" key="6">
    <source>
        <dbReference type="ARBA" id="ARBA00023242"/>
    </source>
</evidence>
<feature type="compositionally biased region" description="Polar residues" evidence="8">
    <location>
        <begin position="1568"/>
        <end position="1580"/>
    </location>
</feature>
<feature type="compositionally biased region" description="Low complexity" evidence="8">
    <location>
        <begin position="901"/>
        <end position="910"/>
    </location>
</feature>